<dbReference type="PANTHER" id="PTHR33221:SF4">
    <property type="entry name" value="HTH-TYPE TRANSCRIPTIONAL REPRESSOR NSRR"/>
    <property type="match status" value="1"/>
</dbReference>
<dbReference type="AlphaFoldDB" id="A0A191ZIW2"/>
<dbReference type="GO" id="GO:0003677">
    <property type="term" value="F:DNA binding"/>
    <property type="evidence" value="ECO:0007669"/>
    <property type="project" value="UniProtKB-KW"/>
</dbReference>
<dbReference type="PANTHER" id="PTHR33221">
    <property type="entry name" value="WINGED HELIX-TURN-HELIX TRANSCRIPTIONAL REGULATOR, RRF2 FAMILY"/>
    <property type="match status" value="1"/>
</dbReference>
<dbReference type="EMBL" id="CP016027">
    <property type="protein sequence ID" value="ANJ67824.1"/>
    <property type="molecule type" value="Genomic_DNA"/>
</dbReference>
<gene>
    <name evidence="2" type="ORF">A9404_10930</name>
</gene>
<proteinExistence type="predicted"/>
<reference evidence="2 3" key="1">
    <citation type="submission" date="2016-06" db="EMBL/GenBank/DDBJ databases">
        <title>Insight into the functional genes involving in sulfur oxidation in Pearl River water.</title>
        <authorList>
            <person name="Luo J."/>
            <person name="Tan X."/>
            <person name="Lin W."/>
        </authorList>
    </citation>
    <scope>NUCLEOTIDE SEQUENCE [LARGE SCALE GENOMIC DNA]</scope>
    <source>
        <strain evidence="2 3">LS2</strain>
    </source>
</reference>
<name>A0A191ZIW2_9GAMM</name>
<dbReference type="GO" id="GO:0003700">
    <property type="term" value="F:DNA-binding transcription factor activity"/>
    <property type="evidence" value="ECO:0007669"/>
    <property type="project" value="TreeGrafter"/>
</dbReference>
<dbReference type="KEGG" id="haz:A9404_10930"/>
<evidence type="ECO:0008006" key="4">
    <source>
        <dbReference type="Google" id="ProtNLM"/>
    </source>
</evidence>
<keyword evidence="1" id="KW-0238">DNA-binding</keyword>
<dbReference type="InterPro" id="IPR000944">
    <property type="entry name" value="Tscrpt_reg_Rrf2"/>
</dbReference>
<dbReference type="Gene3D" id="1.10.10.10">
    <property type="entry name" value="Winged helix-like DNA-binding domain superfamily/Winged helix DNA-binding domain"/>
    <property type="match status" value="1"/>
</dbReference>
<dbReference type="OrthoDB" id="9795923at2"/>
<dbReference type="NCBIfam" id="TIGR00738">
    <property type="entry name" value="rrf2_super"/>
    <property type="match status" value="1"/>
</dbReference>
<dbReference type="Proteomes" id="UP000078596">
    <property type="component" value="Chromosome"/>
</dbReference>
<dbReference type="STRING" id="1860122.A9404_10930"/>
<sequence length="161" mass="18294">MQLNQQTDYALRVLIFLAREAQRAEKATDESLRLVTIREIADFYRISHNHLMKVVTRLTDQGFIQAQRGRGGGLRLGADGLAINIGQVVRTMEGSWQMAACFGPDNTCPIQGNCQLEWTLHEALQAFLAVLDRQTLADMVGPIRKPQPQLVQEIRRMNRRH</sequence>
<evidence type="ECO:0000256" key="1">
    <source>
        <dbReference type="ARBA" id="ARBA00023125"/>
    </source>
</evidence>
<dbReference type="Pfam" id="PF02082">
    <property type="entry name" value="Rrf2"/>
    <property type="match status" value="1"/>
</dbReference>
<dbReference type="GO" id="GO:0005829">
    <property type="term" value="C:cytosol"/>
    <property type="evidence" value="ECO:0007669"/>
    <property type="project" value="TreeGrafter"/>
</dbReference>
<organism evidence="2 3">
    <name type="scientific">Halothiobacillus diazotrophicus</name>
    <dbReference type="NCBI Taxonomy" id="1860122"/>
    <lineage>
        <taxon>Bacteria</taxon>
        <taxon>Pseudomonadati</taxon>
        <taxon>Pseudomonadota</taxon>
        <taxon>Gammaproteobacteria</taxon>
        <taxon>Chromatiales</taxon>
        <taxon>Halothiobacillaceae</taxon>
        <taxon>Halothiobacillus</taxon>
    </lineage>
</organism>
<protein>
    <recommendedName>
        <fullName evidence="4">Rrf2 family transcriptional regulator</fullName>
    </recommendedName>
</protein>
<dbReference type="InterPro" id="IPR036388">
    <property type="entry name" value="WH-like_DNA-bd_sf"/>
</dbReference>
<dbReference type="SUPFAM" id="SSF46785">
    <property type="entry name" value="Winged helix' DNA-binding domain"/>
    <property type="match status" value="1"/>
</dbReference>
<dbReference type="RefSeq" id="WP_066101459.1">
    <property type="nucleotide sequence ID" value="NZ_CP016027.1"/>
</dbReference>
<dbReference type="PROSITE" id="PS51197">
    <property type="entry name" value="HTH_RRF2_2"/>
    <property type="match status" value="1"/>
</dbReference>
<evidence type="ECO:0000313" key="3">
    <source>
        <dbReference type="Proteomes" id="UP000078596"/>
    </source>
</evidence>
<accession>A0A191ZIW2</accession>
<keyword evidence="3" id="KW-1185">Reference proteome</keyword>
<evidence type="ECO:0000313" key="2">
    <source>
        <dbReference type="EMBL" id="ANJ67824.1"/>
    </source>
</evidence>
<dbReference type="InterPro" id="IPR036390">
    <property type="entry name" value="WH_DNA-bd_sf"/>
</dbReference>